<accession>A0ABR0QXD6</accession>
<comment type="caution">
    <text evidence="3">The sequence shown here is derived from an EMBL/GenBank/DDBJ whole genome shotgun (WGS) entry which is preliminary data.</text>
</comment>
<dbReference type="EMBL" id="JARKNE010000002">
    <property type="protein sequence ID" value="KAK5843633.1"/>
    <property type="molecule type" value="Genomic_DNA"/>
</dbReference>
<name>A0ABR0QXD6_GOSAR</name>
<feature type="signal peptide" evidence="2">
    <location>
        <begin position="1"/>
        <end position="22"/>
    </location>
</feature>
<sequence>MAYQDIVVVALVFMAVATPSKASSPANSPSSSYSSAFSSNSSSAKLRKDPLLTLSLPTADDEVSDSPSPSPKRNDDVVDSGSPKSNNDCLVPELFNFVSIKAITGIVGVVVVTEFFLV</sequence>
<reference evidence="3 4" key="1">
    <citation type="submission" date="2023-03" db="EMBL/GenBank/DDBJ databases">
        <title>WGS of Gossypium arboreum.</title>
        <authorList>
            <person name="Yu D."/>
        </authorList>
    </citation>
    <scope>NUCLEOTIDE SEQUENCE [LARGE SCALE GENOMIC DNA]</scope>
    <source>
        <tissue evidence="3">Leaf</tissue>
    </source>
</reference>
<evidence type="ECO:0000256" key="2">
    <source>
        <dbReference type="SAM" id="SignalP"/>
    </source>
</evidence>
<keyword evidence="4" id="KW-1185">Reference proteome</keyword>
<feature type="compositionally biased region" description="Low complexity" evidence="1">
    <location>
        <begin position="20"/>
        <end position="44"/>
    </location>
</feature>
<feature type="region of interest" description="Disordered" evidence="1">
    <location>
        <begin position="19"/>
        <end position="45"/>
    </location>
</feature>
<feature type="region of interest" description="Disordered" evidence="1">
    <location>
        <begin position="57"/>
        <end position="85"/>
    </location>
</feature>
<gene>
    <name evidence="3" type="ORF">PVK06_006091</name>
</gene>
<feature type="chain" id="PRO_5045993401" evidence="2">
    <location>
        <begin position="23"/>
        <end position="118"/>
    </location>
</feature>
<proteinExistence type="predicted"/>
<evidence type="ECO:0000313" key="4">
    <source>
        <dbReference type="Proteomes" id="UP001358586"/>
    </source>
</evidence>
<keyword evidence="2" id="KW-0732">Signal</keyword>
<evidence type="ECO:0000256" key="1">
    <source>
        <dbReference type="SAM" id="MobiDB-lite"/>
    </source>
</evidence>
<protein>
    <submittedName>
        <fullName evidence="3">Uncharacterized protein</fullName>
    </submittedName>
</protein>
<dbReference type="Proteomes" id="UP001358586">
    <property type="component" value="Chromosome 2"/>
</dbReference>
<evidence type="ECO:0000313" key="3">
    <source>
        <dbReference type="EMBL" id="KAK5843633.1"/>
    </source>
</evidence>
<organism evidence="3 4">
    <name type="scientific">Gossypium arboreum</name>
    <name type="common">Tree cotton</name>
    <name type="synonym">Gossypium nanking</name>
    <dbReference type="NCBI Taxonomy" id="29729"/>
    <lineage>
        <taxon>Eukaryota</taxon>
        <taxon>Viridiplantae</taxon>
        <taxon>Streptophyta</taxon>
        <taxon>Embryophyta</taxon>
        <taxon>Tracheophyta</taxon>
        <taxon>Spermatophyta</taxon>
        <taxon>Magnoliopsida</taxon>
        <taxon>eudicotyledons</taxon>
        <taxon>Gunneridae</taxon>
        <taxon>Pentapetalae</taxon>
        <taxon>rosids</taxon>
        <taxon>malvids</taxon>
        <taxon>Malvales</taxon>
        <taxon>Malvaceae</taxon>
        <taxon>Malvoideae</taxon>
        <taxon>Gossypium</taxon>
    </lineage>
</organism>